<name>A0A371EGS8_MUCPR</name>
<evidence type="ECO:0000256" key="1">
    <source>
        <dbReference type="SAM" id="Coils"/>
    </source>
</evidence>
<keyword evidence="3" id="KW-1185">Reference proteome</keyword>
<evidence type="ECO:0000313" key="3">
    <source>
        <dbReference type="Proteomes" id="UP000257109"/>
    </source>
</evidence>
<dbReference type="OrthoDB" id="1433810at2759"/>
<proteinExistence type="predicted"/>
<protein>
    <submittedName>
        <fullName evidence="2">Uncharacterized protein</fullName>
    </submittedName>
</protein>
<dbReference type="Proteomes" id="UP000257109">
    <property type="component" value="Unassembled WGS sequence"/>
</dbReference>
<dbReference type="PANTHER" id="PTHR31071">
    <property type="entry name" value="GB|AAF24581.1"/>
    <property type="match status" value="1"/>
</dbReference>
<evidence type="ECO:0000313" key="2">
    <source>
        <dbReference type="EMBL" id="RDX65169.1"/>
    </source>
</evidence>
<dbReference type="PANTHER" id="PTHR31071:SF14">
    <property type="entry name" value="BZIP DOMAIN-CONTAINING PROTEIN"/>
    <property type="match status" value="1"/>
</dbReference>
<accession>A0A371EGS8</accession>
<dbReference type="EMBL" id="QJKJ01014030">
    <property type="protein sequence ID" value="RDX65169.1"/>
    <property type="molecule type" value="Genomic_DNA"/>
</dbReference>
<comment type="caution">
    <text evidence="2">The sequence shown here is derived from an EMBL/GenBank/DDBJ whole genome shotgun (WGS) entry which is preliminary data.</text>
</comment>
<gene>
    <name evidence="2" type="ORF">CR513_56197</name>
</gene>
<feature type="non-terminal residue" evidence="2">
    <location>
        <position position="1"/>
    </location>
</feature>
<dbReference type="AlphaFoldDB" id="A0A371EGS8"/>
<dbReference type="STRING" id="157652.A0A371EGS8"/>
<reference evidence="2" key="1">
    <citation type="submission" date="2018-05" db="EMBL/GenBank/DDBJ databases">
        <title>Draft genome of Mucuna pruriens seed.</title>
        <authorList>
            <person name="Nnadi N.E."/>
            <person name="Vos R."/>
            <person name="Hasami M.H."/>
            <person name="Devisetty U.K."/>
            <person name="Aguiy J.C."/>
        </authorList>
    </citation>
    <scope>NUCLEOTIDE SEQUENCE [LARGE SCALE GENOMIC DNA]</scope>
    <source>
        <strain evidence="2">JCA_2017</strain>
    </source>
</reference>
<feature type="coiled-coil region" evidence="1">
    <location>
        <begin position="58"/>
        <end position="115"/>
    </location>
</feature>
<dbReference type="InterPro" id="IPR043424">
    <property type="entry name" value="BLT-like"/>
</dbReference>
<organism evidence="2 3">
    <name type="scientific">Mucuna pruriens</name>
    <name type="common">Velvet bean</name>
    <name type="synonym">Dolichos pruriens</name>
    <dbReference type="NCBI Taxonomy" id="157652"/>
    <lineage>
        <taxon>Eukaryota</taxon>
        <taxon>Viridiplantae</taxon>
        <taxon>Streptophyta</taxon>
        <taxon>Embryophyta</taxon>
        <taxon>Tracheophyta</taxon>
        <taxon>Spermatophyta</taxon>
        <taxon>Magnoliopsida</taxon>
        <taxon>eudicotyledons</taxon>
        <taxon>Gunneridae</taxon>
        <taxon>Pentapetalae</taxon>
        <taxon>rosids</taxon>
        <taxon>fabids</taxon>
        <taxon>Fabales</taxon>
        <taxon>Fabaceae</taxon>
        <taxon>Papilionoideae</taxon>
        <taxon>50 kb inversion clade</taxon>
        <taxon>NPAAA clade</taxon>
        <taxon>indigoferoid/millettioid clade</taxon>
        <taxon>Phaseoleae</taxon>
        <taxon>Mucuna</taxon>
    </lineage>
</organism>
<sequence length="143" mass="16597">MFAYPRACLLQLANGNQDANQVATKWNPTLNGASNEFTMINSMKLLEDKKIVGDERSINKLEAEQNSVKKNVEQLLQNLKEENILWKRRERQKIKATLKGELERERRSRERMELLNIKLVHEVGEANLLAKKFMANYDKGVLN</sequence>
<keyword evidence="1" id="KW-0175">Coiled coil</keyword>